<evidence type="ECO:0000313" key="7">
    <source>
        <dbReference type="EMBL" id="KAA8497368.1"/>
    </source>
</evidence>
<dbReference type="PANTHER" id="PTHR13028">
    <property type="entry name" value="RRNA PROCESSING PROTEIN EBNA1-BINDING PROTEIN-RELATED"/>
    <property type="match status" value="1"/>
</dbReference>
<dbReference type="PANTHER" id="PTHR13028:SF0">
    <property type="entry name" value="RRNA-PROCESSING PROTEIN EBP2-RELATED"/>
    <property type="match status" value="1"/>
</dbReference>
<evidence type="ECO:0000256" key="2">
    <source>
        <dbReference type="ARBA" id="ARBA00007336"/>
    </source>
</evidence>
<keyword evidence="4" id="KW-0175">Coiled coil</keyword>
<evidence type="ECO:0000313" key="8">
    <source>
        <dbReference type="Proteomes" id="UP000324585"/>
    </source>
</evidence>
<reference evidence="8" key="1">
    <citation type="journal article" date="2019" name="Nat. Commun.">
        <title>Expansion of phycobilisome linker gene families in mesophilic red algae.</title>
        <authorList>
            <person name="Lee J."/>
            <person name="Kim D."/>
            <person name="Bhattacharya D."/>
            <person name="Yoon H.S."/>
        </authorList>
    </citation>
    <scope>NUCLEOTIDE SEQUENCE [LARGE SCALE GENOMIC DNA]</scope>
    <source>
        <strain evidence="8">CCMP 1328</strain>
    </source>
</reference>
<feature type="compositionally biased region" description="Basic and acidic residues" evidence="6">
    <location>
        <begin position="318"/>
        <end position="342"/>
    </location>
</feature>
<feature type="region of interest" description="Disordered" evidence="6">
    <location>
        <begin position="174"/>
        <end position="259"/>
    </location>
</feature>
<keyword evidence="8" id="KW-1185">Reference proteome</keyword>
<evidence type="ECO:0000256" key="3">
    <source>
        <dbReference type="ARBA" id="ARBA00022517"/>
    </source>
</evidence>
<dbReference type="AlphaFoldDB" id="A0A5J4Z224"/>
<keyword evidence="5" id="KW-0539">Nucleus</keyword>
<dbReference type="Pfam" id="PF05890">
    <property type="entry name" value="Ebp2"/>
    <property type="match status" value="1"/>
</dbReference>
<dbReference type="GO" id="GO:0005730">
    <property type="term" value="C:nucleolus"/>
    <property type="evidence" value="ECO:0007669"/>
    <property type="project" value="UniProtKB-SubCell"/>
</dbReference>
<dbReference type="GO" id="GO:0034399">
    <property type="term" value="C:nuclear periphery"/>
    <property type="evidence" value="ECO:0007669"/>
    <property type="project" value="TreeGrafter"/>
</dbReference>
<evidence type="ECO:0000256" key="5">
    <source>
        <dbReference type="ARBA" id="ARBA00023242"/>
    </source>
</evidence>
<feature type="region of interest" description="Disordered" evidence="6">
    <location>
        <begin position="272"/>
        <end position="371"/>
    </location>
</feature>
<proteinExistence type="inferred from homology"/>
<dbReference type="EMBL" id="VRMN01000002">
    <property type="protein sequence ID" value="KAA8497368.1"/>
    <property type="molecule type" value="Genomic_DNA"/>
</dbReference>
<dbReference type="OrthoDB" id="5299at2759"/>
<dbReference type="InterPro" id="IPR008610">
    <property type="entry name" value="Ebp2"/>
</dbReference>
<accession>A0A5J4Z224</accession>
<comment type="similarity">
    <text evidence="2">Belongs to the EBP2 family.</text>
</comment>
<feature type="compositionally biased region" description="Basic residues" evidence="6">
    <location>
        <begin position="358"/>
        <end position="371"/>
    </location>
</feature>
<dbReference type="GO" id="GO:0030687">
    <property type="term" value="C:preribosome, large subunit precursor"/>
    <property type="evidence" value="ECO:0007669"/>
    <property type="project" value="TreeGrafter"/>
</dbReference>
<dbReference type="Proteomes" id="UP000324585">
    <property type="component" value="Unassembled WGS sequence"/>
</dbReference>
<evidence type="ECO:0000256" key="1">
    <source>
        <dbReference type="ARBA" id="ARBA00004604"/>
    </source>
</evidence>
<dbReference type="GO" id="GO:0006364">
    <property type="term" value="P:rRNA processing"/>
    <property type="evidence" value="ECO:0007669"/>
    <property type="project" value="TreeGrafter"/>
</dbReference>
<name>A0A5J4Z224_PORPP</name>
<evidence type="ECO:0000256" key="6">
    <source>
        <dbReference type="SAM" id="MobiDB-lite"/>
    </source>
</evidence>
<evidence type="ECO:0000256" key="4">
    <source>
        <dbReference type="ARBA" id="ARBA00023054"/>
    </source>
</evidence>
<dbReference type="GO" id="GO:0042273">
    <property type="term" value="P:ribosomal large subunit biogenesis"/>
    <property type="evidence" value="ECO:0007669"/>
    <property type="project" value="TreeGrafter"/>
</dbReference>
<organism evidence="7 8">
    <name type="scientific">Porphyridium purpureum</name>
    <name type="common">Red alga</name>
    <name type="synonym">Porphyridium cruentum</name>
    <dbReference type="NCBI Taxonomy" id="35688"/>
    <lineage>
        <taxon>Eukaryota</taxon>
        <taxon>Rhodophyta</taxon>
        <taxon>Bangiophyceae</taxon>
        <taxon>Porphyridiales</taxon>
        <taxon>Porphyridiaceae</taxon>
        <taxon>Porphyridium</taxon>
    </lineage>
</organism>
<sequence>MAESDSEAGSDRQRSALADDVGDEEVQVVALDALRKKIAAQQGRADGGVVVAAINEREQMRLKLNELTRFERDWPWDEAMVMAHATHDTVTLGDAHAAGEDADDTAADEVQWEALLNDDLKREAAFVQVAREAAERALGRLPQHARRPADYFAEMIKSDVHMSKVREELLREQQQISDAQKRRKDREAARGKTARGQQREKEQMKREAANKMIKQVEQVSKERAKKALLKKRGFDVDDVDDEHGEGHGESDIEDDFPTDLLDVEEIDASKFKVHHAAAGHAKTDKKARGGKASPTGGKMSRAARDAKHGYGGPKRGAKRNDAKSFNEKDDGFRGERGQDRRLAGAVGKKSWSKGSGGKPKRLGKSRRQASR</sequence>
<feature type="region of interest" description="Disordered" evidence="6">
    <location>
        <begin position="1"/>
        <end position="21"/>
    </location>
</feature>
<comment type="caution">
    <text evidence="7">The sequence shown here is derived from an EMBL/GenBank/DDBJ whole genome shotgun (WGS) entry which is preliminary data.</text>
</comment>
<protein>
    <submittedName>
        <fullName evidence="7">Putative rRNA-processing protein EBP2-like</fullName>
    </submittedName>
</protein>
<keyword evidence="3" id="KW-0690">Ribosome biogenesis</keyword>
<feature type="compositionally biased region" description="Basic and acidic residues" evidence="6">
    <location>
        <begin position="197"/>
        <end position="209"/>
    </location>
</feature>
<gene>
    <name evidence="7" type="ORF">FVE85_1097</name>
</gene>
<comment type="subcellular location">
    <subcellularLocation>
        <location evidence="1">Nucleus</location>
        <location evidence="1">Nucleolus</location>
    </subcellularLocation>
</comment>